<protein>
    <submittedName>
        <fullName evidence="2">Uncharacterized protein</fullName>
    </submittedName>
</protein>
<keyword evidence="3" id="KW-1185">Reference proteome</keyword>
<name>A0AAN8YBE0_SOLBU</name>
<comment type="caution">
    <text evidence="2">The sequence shown here is derived from an EMBL/GenBank/DDBJ whole genome shotgun (WGS) entry which is preliminary data.</text>
</comment>
<accession>A0AAN8YBE0</accession>
<proteinExistence type="predicted"/>
<dbReference type="EMBL" id="JBANQN010000006">
    <property type="protein sequence ID" value="KAK6786312.1"/>
    <property type="molecule type" value="Genomic_DNA"/>
</dbReference>
<reference evidence="2 3" key="1">
    <citation type="submission" date="2024-02" db="EMBL/GenBank/DDBJ databases">
        <title>de novo genome assembly of Solanum bulbocastanum strain 11H21.</title>
        <authorList>
            <person name="Hosaka A.J."/>
        </authorList>
    </citation>
    <scope>NUCLEOTIDE SEQUENCE [LARGE SCALE GENOMIC DNA]</scope>
    <source>
        <tissue evidence="2">Young leaves</tissue>
    </source>
</reference>
<evidence type="ECO:0000256" key="1">
    <source>
        <dbReference type="SAM" id="MobiDB-lite"/>
    </source>
</evidence>
<feature type="region of interest" description="Disordered" evidence="1">
    <location>
        <begin position="88"/>
        <end position="151"/>
    </location>
</feature>
<feature type="compositionally biased region" description="Basic residues" evidence="1">
    <location>
        <begin position="101"/>
        <end position="112"/>
    </location>
</feature>
<feature type="compositionally biased region" description="Acidic residues" evidence="1">
    <location>
        <begin position="139"/>
        <end position="151"/>
    </location>
</feature>
<organism evidence="2 3">
    <name type="scientific">Solanum bulbocastanum</name>
    <name type="common">Wild potato</name>
    <dbReference type="NCBI Taxonomy" id="147425"/>
    <lineage>
        <taxon>Eukaryota</taxon>
        <taxon>Viridiplantae</taxon>
        <taxon>Streptophyta</taxon>
        <taxon>Embryophyta</taxon>
        <taxon>Tracheophyta</taxon>
        <taxon>Spermatophyta</taxon>
        <taxon>Magnoliopsida</taxon>
        <taxon>eudicotyledons</taxon>
        <taxon>Gunneridae</taxon>
        <taxon>Pentapetalae</taxon>
        <taxon>asterids</taxon>
        <taxon>lamiids</taxon>
        <taxon>Solanales</taxon>
        <taxon>Solanaceae</taxon>
        <taxon>Solanoideae</taxon>
        <taxon>Solaneae</taxon>
        <taxon>Solanum</taxon>
    </lineage>
</organism>
<sequence length="151" mass="17207">METMVTPASGVQHTLSPLTFGSYLPGQFRSIQEEEEQEDENEDECLPVGFWSVEALSKVVIGKPLYTDKYNADMNCISYARVLVEEETQQGQEEGEFNASPRRKRMGRRRRKIVQEWQIRPGGVEPPLVGSTKDHENIEEPEDPNIEEAPI</sequence>
<dbReference type="AlphaFoldDB" id="A0AAN8YBE0"/>
<evidence type="ECO:0000313" key="3">
    <source>
        <dbReference type="Proteomes" id="UP001371456"/>
    </source>
</evidence>
<gene>
    <name evidence="2" type="ORF">RDI58_014837</name>
</gene>
<evidence type="ECO:0000313" key="2">
    <source>
        <dbReference type="EMBL" id="KAK6786312.1"/>
    </source>
</evidence>
<dbReference type="Proteomes" id="UP001371456">
    <property type="component" value="Unassembled WGS sequence"/>
</dbReference>